<proteinExistence type="predicted"/>
<sequence>MSKAIYDGVACAQVNLTMQSRKKAMSLISGLSPVTQYLTAEKDESTTAANYAKTDATTAREVSEFEKKAATITTSDQLMGDYSSNEVVLGAYNLSSLSNEKALEKDLLTQDPTSSTALAKTSSNSTWAKFADAFQAMGSGHGTAAASPFTSTMIASTVSSFEMSRYESSDDLQDNGVGNALYFTRTMEAGGIKTISQLMSDPTLLKVAEVVSGYDPDQFGALDYDQQTRILSKKVDMTKFSSPSGIQKYAEQYLALIQVNPSYLDNDTSDNTMIDLFGGNDDNNILSLFGDSSTDSSESEMVSELF</sequence>
<dbReference type="InterPro" id="IPR023157">
    <property type="entry name" value="AGR-C-984p-like_sf"/>
</dbReference>
<dbReference type="RefSeq" id="WP_259330952.1">
    <property type="nucleotide sequence ID" value="NZ_BDES01000077.1"/>
</dbReference>
<dbReference type="SUPFAM" id="SSF158837">
    <property type="entry name" value="AGR C 984p-like"/>
    <property type="match status" value="1"/>
</dbReference>
<evidence type="ECO:0000313" key="1">
    <source>
        <dbReference type="EMBL" id="GCD54135.1"/>
    </source>
</evidence>
<protein>
    <recommendedName>
        <fullName evidence="3">DUF1217 domain-containing protein</fullName>
    </recommendedName>
</protein>
<dbReference type="Pfam" id="PF06748">
    <property type="entry name" value="DUF1217"/>
    <property type="match status" value="1"/>
</dbReference>
<dbReference type="Gene3D" id="1.10.3700.10">
    <property type="entry name" value="AGR C 984p-like"/>
    <property type="match status" value="1"/>
</dbReference>
<gene>
    <name evidence="1" type="ORF">NBRC3188_2832</name>
</gene>
<comment type="caution">
    <text evidence="1">The sequence shown here is derived from an EMBL/GenBank/DDBJ whole genome shotgun (WGS) entry which is preliminary data.</text>
</comment>
<dbReference type="AlphaFoldDB" id="A0A401WXW7"/>
<evidence type="ECO:0000313" key="2">
    <source>
        <dbReference type="Proteomes" id="UP000287300"/>
    </source>
</evidence>
<reference evidence="1 2" key="1">
    <citation type="submission" date="2016-06" db="EMBL/GenBank/DDBJ databases">
        <title>Acetobacter pasteurianus NBRC 3188 whole genome sequencing project.</title>
        <authorList>
            <person name="Matsutani M."/>
            <person name="Shiwa Y."/>
            <person name="Okamoto-Kainuma A."/>
            <person name="Ishikawa M."/>
            <person name="Koizumi Y."/>
            <person name="Yoshikawa H."/>
            <person name="Yakushi T."/>
            <person name="Matsushita K."/>
        </authorList>
    </citation>
    <scope>NUCLEOTIDE SEQUENCE [LARGE SCALE GENOMIC DNA]</scope>
    <source>
        <strain evidence="1 2">NBRC 3188</strain>
    </source>
</reference>
<dbReference type="InterPro" id="IPR010626">
    <property type="entry name" value="DUF1217"/>
</dbReference>
<accession>A0A401WXW7</accession>
<dbReference type="Proteomes" id="UP000287300">
    <property type="component" value="Unassembled WGS sequence"/>
</dbReference>
<name>A0A401WXW7_ACEPA</name>
<evidence type="ECO:0008006" key="3">
    <source>
        <dbReference type="Google" id="ProtNLM"/>
    </source>
</evidence>
<organism evidence="1 2">
    <name type="scientific">Acetobacter pasteurianus NBRC 3188</name>
    <dbReference type="NCBI Taxonomy" id="1226663"/>
    <lineage>
        <taxon>Bacteria</taxon>
        <taxon>Pseudomonadati</taxon>
        <taxon>Pseudomonadota</taxon>
        <taxon>Alphaproteobacteria</taxon>
        <taxon>Acetobacterales</taxon>
        <taxon>Acetobacteraceae</taxon>
        <taxon>Acetobacter</taxon>
    </lineage>
</organism>
<dbReference type="EMBL" id="BDES01000077">
    <property type="protein sequence ID" value="GCD54135.1"/>
    <property type="molecule type" value="Genomic_DNA"/>
</dbReference>